<keyword evidence="1" id="KW-0732">Signal</keyword>
<organism evidence="2 3">
    <name type="scientific">Sphingobacterium alkalisoli</name>
    <dbReference type="NCBI Taxonomy" id="1874115"/>
    <lineage>
        <taxon>Bacteria</taxon>
        <taxon>Pseudomonadati</taxon>
        <taxon>Bacteroidota</taxon>
        <taxon>Sphingobacteriia</taxon>
        <taxon>Sphingobacteriales</taxon>
        <taxon>Sphingobacteriaceae</taxon>
        <taxon>Sphingobacterium</taxon>
    </lineage>
</organism>
<dbReference type="Proteomes" id="UP000309872">
    <property type="component" value="Unassembled WGS sequence"/>
</dbReference>
<evidence type="ECO:0000313" key="3">
    <source>
        <dbReference type="Proteomes" id="UP000309872"/>
    </source>
</evidence>
<dbReference type="OrthoDB" id="710360at2"/>
<sequence length="122" mass="13223">MKKIILILSLLFASATMSFAYTNGIGLMASTVPGMYPSSNSQVVSINSYCEIAFRCTYTNGGEPAYIPTSGAGYLKHGSTLIHDYNFGASTGAYQTFLGHWYAIEVGIVCYSNSIGLVEFMW</sequence>
<name>A0A4U0H4G5_9SPHI</name>
<comment type="caution">
    <text evidence="2">The sequence shown here is derived from an EMBL/GenBank/DDBJ whole genome shotgun (WGS) entry which is preliminary data.</text>
</comment>
<feature type="chain" id="PRO_5020646024" evidence="1">
    <location>
        <begin position="21"/>
        <end position="122"/>
    </location>
</feature>
<dbReference type="RefSeq" id="WP_136819930.1">
    <property type="nucleotide sequence ID" value="NZ_BMJX01000002.1"/>
</dbReference>
<gene>
    <name evidence="2" type="ORF">FAZ19_06565</name>
</gene>
<proteinExistence type="predicted"/>
<dbReference type="AlphaFoldDB" id="A0A4U0H4G5"/>
<feature type="signal peptide" evidence="1">
    <location>
        <begin position="1"/>
        <end position="20"/>
    </location>
</feature>
<reference evidence="2 3" key="1">
    <citation type="submission" date="2019-04" db="EMBL/GenBank/DDBJ databases">
        <title>Sphingobacterium olei sp. nov., isolated from oil-contaminated soil.</title>
        <authorList>
            <person name="Liu B."/>
        </authorList>
    </citation>
    <scope>NUCLEOTIDE SEQUENCE [LARGE SCALE GENOMIC DNA]</scope>
    <source>
        <strain evidence="2 3">Y3L14</strain>
    </source>
</reference>
<accession>A0A4U0H4G5</accession>
<evidence type="ECO:0000313" key="2">
    <source>
        <dbReference type="EMBL" id="TJY66581.1"/>
    </source>
</evidence>
<dbReference type="EMBL" id="SUKA01000002">
    <property type="protein sequence ID" value="TJY66581.1"/>
    <property type="molecule type" value="Genomic_DNA"/>
</dbReference>
<keyword evidence="3" id="KW-1185">Reference proteome</keyword>
<protein>
    <submittedName>
        <fullName evidence="2">Uncharacterized protein</fullName>
    </submittedName>
</protein>
<evidence type="ECO:0000256" key="1">
    <source>
        <dbReference type="SAM" id="SignalP"/>
    </source>
</evidence>